<protein>
    <submittedName>
        <fullName evidence="2">Ribosomal protein S14</fullName>
    </submittedName>
</protein>
<dbReference type="WBParaSite" id="nRc.2.0.1.t02194-RA">
    <property type="protein sequence ID" value="nRc.2.0.1.t02194-RA"/>
    <property type="gene ID" value="nRc.2.0.1.g02194"/>
</dbReference>
<accession>A0A915HKJ9</accession>
<name>A0A915HKJ9_ROMCU</name>
<evidence type="ECO:0000313" key="1">
    <source>
        <dbReference type="Proteomes" id="UP000887565"/>
    </source>
</evidence>
<dbReference type="Proteomes" id="UP000887565">
    <property type="component" value="Unplaced"/>
</dbReference>
<evidence type="ECO:0000313" key="2">
    <source>
        <dbReference type="WBParaSite" id="nRc.2.0.1.t02194-RA"/>
    </source>
</evidence>
<proteinExistence type="predicted"/>
<reference evidence="2" key="1">
    <citation type="submission" date="2022-11" db="UniProtKB">
        <authorList>
            <consortium name="WormBaseParasite"/>
        </authorList>
    </citation>
    <scope>IDENTIFICATION</scope>
</reference>
<dbReference type="AlphaFoldDB" id="A0A915HKJ9"/>
<keyword evidence="1" id="KW-1185">Reference proteome</keyword>
<organism evidence="1 2">
    <name type="scientific">Romanomermis culicivorax</name>
    <name type="common">Nematode worm</name>
    <dbReference type="NCBI Taxonomy" id="13658"/>
    <lineage>
        <taxon>Eukaryota</taxon>
        <taxon>Metazoa</taxon>
        <taxon>Ecdysozoa</taxon>
        <taxon>Nematoda</taxon>
        <taxon>Enoplea</taxon>
        <taxon>Dorylaimia</taxon>
        <taxon>Mermithida</taxon>
        <taxon>Mermithoidea</taxon>
        <taxon>Mermithidae</taxon>
        <taxon>Romanomermis</taxon>
    </lineage>
</organism>
<sequence length="127" mass="14827">MLNNTTNFWRHASVSSYTKAQRPGVSPLLTSNISLVYSLLFHKSNFYGKKFLRKRQNVEGLTSKSRIMIHFRKDMDSGAILEERSCQNTRYRVFYGKQKIFRTKIFGRSLCMYKEACKRKGLAGNEN</sequence>